<organism evidence="3 4">
    <name type="scientific">Methylomonas rosea</name>
    <dbReference type="NCBI Taxonomy" id="2952227"/>
    <lineage>
        <taxon>Bacteria</taxon>
        <taxon>Pseudomonadati</taxon>
        <taxon>Pseudomonadota</taxon>
        <taxon>Gammaproteobacteria</taxon>
        <taxon>Methylococcales</taxon>
        <taxon>Methylococcaceae</taxon>
        <taxon>Methylomonas</taxon>
    </lineage>
</organism>
<evidence type="ECO:0000313" key="3">
    <source>
        <dbReference type="EMBL" id="MCQ8118198.1"/>
    </source>
</evidence>
<dbReference type="Proteomes" id="UP001524570">
    <property type="component" value="Unassembled WGS sequence"/>
</dbReference>
<feature type="region of interest" description="Disordered" evidence="1">
    <location>
        <begin position="16"/>
        <end position="37"/>
    </location>
</feature>
<keyword evidence="2" id="KW-1133">Transmembrane helix</keyword>
<reference evidence="3 4" key="1">
    <citation type="submission" date="2022-07" db="EMBL/GenBank/DDBJ databases">
        <title>Methylomonas rivi sp. nov., Methylomonas rosea sp. nov., Methylomonas aureus sp. nov. and Methylomonas subterranea sp. nov., four novel methanotrophs isolated from a freshwater creek and the deep terrestrial subsurface.</title>
        <authorList>
            <person name="Abin C."/>
            <person name="Sankaranarayanan K."/>
            <person name="Garner C."/>
            <person name="Sindelar R."/>
            <person name="Kotary K."/>
            <person name="Garner R."/>
            <person name="Barclay S."/>
            <person name="Lawson P."/>
            <person name="Krumholz L."/>
        </authorList>
    </citation>
    <scope>NUCLEOTIDE SEQUENCE [LARGE SCALE GENOMIC DNA]</scope>
    <source>
        <strain evidence="3 4">WSC-7</strain>
    </source>
</reference>
<dbReference type="NCBIfam" id="NF045611">
    <property type="entry name" value="small_CydP"/>
    <property type="match status" value="1"/>
</dbReference>
<comment type="caution">
    <text evidence="3">The sequence shown here is derived from an EMBL/GenBank/DDBJ whole genome shotgun (WGS) entry which is preliminary data.</text>
</comment>
<accession>A0ABT1TTU5</accession>
<dbReference type="InterPro" id="IPR054636">
    <property type="entry name" value="CydP"/>
</dbReference>
<evidence type="ECO:0000256" key="2">
    <source>
        <dbReference type="SAM" id="Phobius"/>
    </source>
</evidence>
<keyword evidence="4" id="KW-1185">Reference proteome</keyword>
<name>A0ABT1TTU5_9GAMM</name>
<keyword evidence="2" id="KW-0472">Membrane</keyword>
<keyword evidence="2" id="KW-0812">Transmembrane</keyword>
<proteinExistence type="predicted"/>
<evidence type="ECO:0000313" key="4">
    <source>
        <dbReference type="Proteomes" id="UP001524570"/>
    </source>
</evidence>
<evidence type="ECO:0000256" key="1">
    <source>
        <dbReference type="SAM" id="MobiDB-lite"/>
    </source>
</evidence>
<protein>
    <submittedName>
        <fullName evidence="3">Uncharacterized protein</fullName>
    </submittedName>
</protein>
<gene>
    <name evidence="3" type="ORF">NP589_12235</name>
</gene>
<dbReference type="EMBL" id="JANIBL010000035">
    <property type="protein sequence ID" value="MCQ8118198.1"/>
    <property type="molecule type" value="Genomic_DNA"/>
</dbReference>
<dbReference type="RefSeq" id="WP_256607250.1">
    <property type="nucleotide sequence ID" value="NZ_JANIBL010000035.1"/>
</dbReference>
<feature type="transmembrane region" description="Helical" evidence="2">
    <location>
        <begin position="127"/>
        <end position="146"/>
    </location>
</feature>
<sequence length="187" mass="20737">MINYICEASMFSGQLSENNTPRYKHSPRGGRRQDTRAITSGGPAHLTYISLARVSDSKPNYTTKKAGLPGAVNPYIRAIQQTLFPRNKPQKAYLPASISNTLKKEAAMAETADHSVPAKSSLLRWEIAVALLIKVILLTGLWFLIFRWQDRPAVKPDIAAHFALPAAPVKINPDFSSQSTQESRHVR</sequence>